<evidence type="ECO:0000256" key="2">
    <source>
        <dbReference type="PROSITE-ProRule" id="PRU00723"/>
    </source>
</evidence>
<keyword evidence="2" id="KW-0479">Metal-binding</keyword>
<dbReference type="InterPro" id="IPR041677">
    <property type="entry name" value="DNA2/NAM7_AAA_11"/>
</dbReference>
<dbReference type="Pfam" id="PF13087">
    <property type="entry name" value="AAA_12"/>
    <property type="match status" value="1"/>
</dbReference>
<dbReference type="Gene3D" id="4.10.1000.10">
    <property type="entry name" value="Zinc finger, CCCH-type"/>
    <property type="match status" value="1"/>
</dbReference>
<dbReference type="PANTHER" id="PTHR10887">
    <property type="entry name" value="DNA2/NAM7 HELICASE FAMILY"/>
    <property type="match status" value="1"/>
</dbReference>
<protein>
    <recommendedName>
        <fullName evidence="3">C3H1-type domain-containing protein</fullName>
    </recommendedName>
</protein>
<keyword evidence="1" id="KW-0547">Nucleotide-binding</keyword>
<dbReference type="SUPFAM" id="SSF52540">
    <property type="entry name" value="P-loop containing nucleoside triphosphate hydrolases"/>
    <property type="match status" value="1"/>
</dbReference>
<dbReference type="FunFam" id="3.40.50.300:FF:001660">
    <property type="entry name" value="NF-X1 finger and helicase protein, putative"/>
    <property type="match status" value="1"/>
</dbReference>
<dbReference type="Pfam" id="PF13086">
    <property type="entry name" value="AAA_11"/>
    <property type="match status" value="1"/>
</dbReference>
<dbReference type="CDD" id="cd18808">
    <property type="entry name" value="SF1_C_Upf1"/>
    <property type="match status" value="1"/>
</dbReference>
<dbReference type="AlphaFoldDB" id="A0A9Q0AK48"/>
<reference evidence="4" key="1">
    <citation type="submission" date="2021-03" db="EMBL/GenBank/DDBJ databases">
        <title>Revisited historic fungal species revealed as producer of novel bioactive compounds through whole genome sequencing and comparative genomics.</title>
        <authorList>
            <person name="Vignolle G.A."/>
            <person name="Hochenegger N."/>
            <person name="Mach R.L."/>
            <person name="Mach-Aigner A.R."/>
            <person name="Javad Rahimi M."/>
            <person name="Salim K.A."/>
            <person name="Chan C.M."/>
            <person name="Lim L.B.L."/>
            <person name="Cai F."/>
            <person name="Druzhinina I.S."/>
            <person name="U'Ren J.M."/>
            <person name="Derntl C."/>
        </authorList>
    </citation>
    <scope>NUCLEOTIDE SEQUENCE</scope>
    <source>
        <strain evidence="4">TUCIM 5799</strain>
    </source>
</reference>
<gene>
    <name evidence="4" type="ORF">JX265_011933</name>
</gene>
<accession>A0A9Q0AK48</accession>
<dbReference type="SMART" id="SM00356">
    <property type="entry name" value="ZnF_C3H1"/>
    <property type="match status" value="1"/>
</dbReference>
<sequence>MDSTRTTNAHLHQQCVYFLRGRCRFGTRCKFSHTVGGQTASSGQNIKHRAIGTEHNEMREDVLHTWRRLLTPPPFGMRRPLEKGNTFFQLALELMEGDVGASQETIRLMAKDDGLGFIRDLAEYHIPNANTQTEKANLALESAVLEQEVATLYNFMQGIGGRRMKLIFDFVIGLLDTWSLLPRSSESESEFAICKLGLAVLAKMVDCITTNVVNEHFEPILLSFEALTIATGDVAGMFFKIQAQKHLDYIKRRLRVGDSMSLTSGPQQSLGVRAEYIMRRDLPGHLSTEGPRHDNDHADIVNIRILPTKQEIASPRGEYLPMNDTSLFHVPGIRGRLDREFRLLREDTVGQLRDAVRAQLESMQSSTRERDIRGNNGLKTHVYRGADIEDIRFEKQTGLDLLVRFRQPLSGKDRQKRHDWWAQSKRLQPGGLVCVISQNSIYFCTVAESTKILPDSRRELGQRAKDGTETLDPKFVQSLAGDDKVSYVHLHIAEPARSTITQALSWYRKISDGHQRFLVEFPGVVLPSFQHTLRALQCMSQKPSVPFTKLIAPESEDIELTTMDPPQYSVKPGFFFDLTCLTHDGTDLRHSYYEPLDARSLATHSTLDETQSIALLNALSRGLALIQGPPGTGKSFTGEKLIKTLLANKKCADLGPILCVCYTNHALDQLLEHLHKDGVKQIIRIGSRSKSEILENLNLRVLSQMADRTRGERRALWTSETNMDEYVPHITQLLGELARSQTTSAIEEYLKDRHPEQWRTLFGADSDGFQRVMRRKNSILDEWRRGGSDTGLEPRAVSDLVNSPVLAMSRAERCRIYKYWLRSIRGRIIGKISANHTTYTEEKERRDNIRQDVDLRCLSSADVVGVTTTSLAKNLNLLQRLRCKVMLCEEAGEVLEAHTLTALLPSVEHAILIGDHQQLRPQIQNYELQSSNPRGSRYSLDVSLFERLVDDSNDGGQKLPFDTLVTQRRMHPQISELIRATLYPALEDGGEVFRYPDIVGMKRRLFWLHHEAPEDREIQLDPSTTSHTNSFELQMTIAIVQHLVRQGSYGPDDIAVITPYLGQLHQLRRLMQAMFEISVGERDLEELDALEAEKHGQPSVRTLAPKGATKTTLLRSIRLATVDNFQGEEAKVVVVSLVRSNQQNKCGFLSTTNRINVLLSRAQHGMYIIGNSRTYGQDWNWSFSAPVTQTLRSLFRSPITSSSSPLKEVATCAATNASHAATLASIDAIRKFYTAR</sequence>
<keyword evidence="2" id="KW-0862">Zinc</keyword>
<keyword evidence="1" id="KW-0067">ATP-binding</keyword>
<evidence type="ECO:0000313" key="5">
    <source>
        <dbReference type="Proteomes" id="UP000829685"/>
    </source>
</evidence>
<dbReference type="CDD" id="cd17936">
    <property type="entry name" value="EEXXEc_NFX1"/>
    <property type="match status" value="1"/>
</dbReference>
<dbReference type="PROSITE" id="PS50103">
    <property type="entry name" value="ZF_C3H1"/>
    <property type="match status" value="1"/>
</dbReference>
<keyword evidence="2" id="KW-0863">Zinc-finger</keyword>
<dbReference type="GO" id="GO:0031048">
    <property type="term" value="P:regulatory ncRNA-mediated heterochromatin formation"/>
    <property type="evidence" value="ECO:0007669"/>
    <property type="project" value="TreeGrafter"/>
</dbReference>
<dbReference type="Gene3D" id="3.40.50.300">
    <property type="entry name" value="P-loop containing nucleotide triphosphate hydrolases"/>
    <property type="match status" value="2"/>
</dbReference>
<comment type="caution">
    <text evidence="4">The sequence shown here is derived from an EMBL/GenBank/DDBJ whole genome shotgun (WGS) entry which is preliminary data.</text>
</comment>
<dbReference type="InterPro" id="IPR041679">
    <property type="entry name" value="DNA2/NAM7-like_C"/>
</dbReference>
<evidence type="ECO:0000259" key="3">
    <source>
        <dbReference type="PROSITE" id="PS50103"/>
    </source>
</evidence>
<dbReference type="InterPro" id="IPR045055">
    <property type="entry name" value="DNA2/NAM7-like"/>
</dbReference>
<feature type="domain" description="C3H1-type" evidence="3">
    <location>
        <begin position="14"/>
        <end position="36"/>
    </location>
</feature>
<dbReference type="PANTHER" id="PTHR10887:SF445">
    <property type="entry name" value="NFX1-TYPE ZINC FINGER-CONTAINING PROTEIN 1"/>
    <property type="match status" value="1"/>
</dbReference>
<keyword evidence="1" id="KW-0378">Hydrolase</keyword>
<dbReference type="GO" id="GO:0031380">
    <property type="term" value="C:nuclear RNA-directed RNA polymerase complex"/>
    <property type="evidence" value="ECO:0007669"/>
    <property type="project" value="TreeGrafter"/>
</dbReference>
<evidence type="ECO:0000313" key="4">
    <source>
        <dbReference type="EMBL" id="KAI1856036.1"/>
    </source>
</evidence>
<keyword evidence="1" id="KW-0347">Helicase</keyword>
<dbReference type="GO" id="GO:0008270">
    <property type="term" value="F:zinc ion binding"/>
    <property type="evidence" value="ECO:0007669"/>
    <property type="project" value="UniProtKB-KW"/>
</dbReference>
<proteinExistence type="predicted"/>
<dbReference type="Proteomes" id="UP000829685">
    <property type="component" value="Unassembled WGS sequence"/>
</dbReference>
<dbReference type="InterPro" id="IPR027417">
    <property type="entry name" value="P-loop_NTPase"/>
</dbReference>
<feature type="zinc finger region" description="C3H1-type" evidence="2">
    <location>
        <begin position="14"/>
        <end position="36"/>
    </location>
</feature>
<organism evidence="4 5">
    <name type="scientific">Neoarthrinium moseri</name>
    <dbReference type="NCBI Taxonomy" id="1658444"/>
    <lineage>
        <taxon>Eukaryota</taxon>
        <taxon>Fungi</taxon>
        <taxon>Dikarya</taxon>
        <taxon>Ascomycota</taxon>
        <taxon>Pezizomycotina</taxon>
        <taxon>Sordariomycetes</taxon>
        <taxon>Xylariomycetidae</taxon>
        <taxon>Amphisphaeriales</taxon>
        <taxon>Apiosporaceae</taxon>
        <taxon>Neoarthrinium</taxon>
    </lineage>
</organism>
<keyword evidence="5" id="KW-1185">Reference proteome</keyword>
<name>A0A9Q0AK48_9PEZI</name>
<dbReference type="GO" id="GO:0004386">
    <property type="term" value="F:helicase activity"/>
    <property type="evidence" value="ECO:0007669"/>
    <property type="project" value="InterPro"/>
</dbReference>
<dbReference type="InterPro" id="IPR047187">
    <property type="entry name" value="SF1_C_Upf1"/>
</dbReference>
<dbReference type="EMBL" id="JAFIMR010000047">
    <property type="protein sequence ID" value="KAI1856036.1"/>
    <property type="molecule type" value="Genomic_DNA"/>
</dbReference>
<dbReference type="InterPro" id="IPR000571">
    <property type="entry name" value="Znf_CCCH"/>
</dbReference>
<evidence type="ECO:0000256" key="1">
    <source>
        <dbReference type="ARBA" id="ARBA00022806"/>
    </source>
</evidence>